<proteinExistence type="predicted"/>
<evidence type="ECO:0000313" key="2">
    <source>
        <dbReference type="EMBL" id="TXI33897.1"/>
    </source>
</evidence>
<feature type="compositionally biased region" description="Basic and acidic residues" evidence="1">
    <location>
        <begin position="57"/>
        <end position="67"/>
    </location>
</feature>
<dbReference type="Gene3D" id="1.10.275.10">
    <property type="entry name" value="Fumarase/aspartase (N-terminal domain)"/>
    <property type="match status" value="1"/>
</dbReference>
<gene>
    <name evidence="2" type="ORF">E6Q69_05450</name>
</gene>
<comment type="caution">
    <text evidence="2">The sequence shown here is derived from an EMBL/GenBank/DDBJ whole genome shotgun (WGS) entry which is preliminary data.</text>
</comment>
<evidence type="ECO:0000256" key="1">
    <source>
        <dbReference type="SAM" id="MobiDB-lite"/>
    </source>
</evidence>
<evidence type="ECO:0000313" key="3">
    <source>
        <dbReference type="Proteomes" id="UP000321110"/>
    </source>
</evidence>
<reference evidence="2 3" key="1">
    <citation type="submission" date="2018-09" db="EMBL/GenBank/DDBJ databases">
        <title>Metagenome Assembled Genomes from an Advanced Water Purification Facility.</title>
        <authorList>
            <person name="Stamps B.W."/>
            <person name="Spear J.R."/>
        </authorList>
    </citation>
    <scope>NUCLEOTIDE SEQUENCE [LARGE SCALE GENOMIC DNA]</scope>
    <source>
        <strain evidence="2">Bin_52_1</strain>
    </source>
</reference>
<name>A0A5C7W828_AQUAC</name>
<dbReference type="EMBL" id="SSFO01000088">
    <property type="protein sequence ID" value="TXI33897.1"/>
    <property type="molecule type" value="Genomic_DNA"/>
</dbReference>
<protein>
    <recommendedName>
        <fullName evidence="4">Fumarate hydratase</fullName>
    </recommendedName>
</protein>
<dbReference type="AlphaFoldDB" id="A0A5C7W828"/>
<dbReference type="InterPro" id="IPR024083">
    <property type="entry name" value="Fumarase/histidase_N"/>
</dbReference>
<feature type="region of interest" description="Disordered" evidence="1">
    <location>
        <begin position="1"/>
        <end position="26"/>
    </location>
</feature>
<feature type="non-terminal residue" evidence="2">
    <location>
        <position position="90"/>
    </location>
</feature>
<organism evidence="2 3">
    <name type="scientific">Aquipseudomonas alcaligenes</name>
    <name type="common">Pseudomonas alcaligenes</name>
    <dbReference type="NCBI Taxonomy" id="43263"/>
    <lineage>
        <taxon>Bacteria</taxon>
        <taxon>Pseudomonadati</taxon>
        <taxon>Pseudomonadota</taxon>
        <taxon>Gammaproteobacteria</taxon>
        <taxon>Pseudomonadales</taxon>
        <taxon>Pseudomonadaceae</taxon>
        <taxon>Aquipseudomonas</taxon>
    </lineage>
</organism>
<feature type="region of interest" description="Disordered" evidence="1">
    <location>
        <begin position="46"/>
        <end position="69"/>
    </location>
</feature>
<accession>A0A5C7W828</accession>
<sequence>MVRLLRRRAARPAGREGAGQQRLRLGQGNPRALVIAAIEKLWNRGDARRPKLPTSEQESRPMSRIETDSIGAIEVPDDAYWGAQTQRSLI</sequence>
<evidence type="ECO:0008006" key="4">
    <source>
        <dbReference type="Google" id="ProtNLM"/>
    </source>
</evidence>
<dbReference type="Proteomes" id="UP000321110">
    <property type="component" value="Unassembled WGS sequence"/>
</dbReference>
<feature type="compositionally biased region" description="Basic residues" evidence="1">
    <location>
        <begin position="1"/>
        <end position="10"/>
    </location>
</feature>